<dbReference type="InterPro" id="IPR036388">
    <property type="entry name" value="WH-like_DNA-bd_sf"/>
</dbReference>
<dbReference type="InterPro" id="IPR051797">
    <property type="entry name" value="TrmB-like"/>
</dbReference>
<dbReference type="PANTHER" id="PTHR34293:SF1">
    <property type="entry name" value="HTH-TYPE TRANSCRIPTIONAL REGULATOR TRMBL2"/>
    <property type="match status" value="1"/>
</dbReference>
<dbReference type="SMART" id="SM00421">
    <property type="entry name" value="HTH_LUXR"/>
    <property type="match status" value="1"/>
</dbReference>
<reference evidence="3" key="1">
    <citation type="journal article" date="2019" name="Int. J. Syst. Evol. Microbiol.">
        <title>The Global Catalogue of Microorganisms (GCM) 10K type strain sequencing project: providing services to taxonomists for standard genome sequencing and annotation.</title>
        <authorList>
            <consortium name="The Broad Institute Genomics Platform"/>
            <consortium name="The Broad Institute Genome Sequencing Center for Infectious Disease"/>
            <person name="Wu L."/>
            <person name="Ma J."/>
        </authorList>
    </citation>
    <scope>NUCLEOTIDE SEQUENCE [LARGE SCALE GENOMIC DNA]</scope>
    <source>
        <strain evidence="3">CGMCC 4.7241</strain>
    </source>
</reference>
<feature type="domain" description="HTH luxR-type" evidence="1">
    <location>
        <begin position="262"/>
        <end position="319"/>
    </location>
</feature>
<dbReference type="PANTHER" id="PTHR34293">
    <property type="entry name" value="HTH-TYPE TRANSCRIPTIONAL REGULATOR TRMBL2"/>
    <property type="match status" value="1"/>
</dbReference>
<dbReference type="Proteomes" id="UP001595699">
    <property type="component" value="Unassembled WGS sequence"/>
</dbReference>
<accession>A0ABV7YMN1</accession>
<comment type="caution">
    <text evidence="2">The sequence shown here is derived from an EMBL/GenBank/DDBJ whole genome shotgun (WGS) entry which is preliminary data.</text>
</comment>
<evidence type="ECO:0000313" key="3">
    <source>
        <dbReference type="Proteomes" id="UP001595699"/>
    </source>
</evidence>
<protein>
    <submittedName>
        <fullName evidence="2">LuxR C-terminal-related transcriptional regulator</fullName>
    </submittedName>
</protein>
<dbReference type="Gene3D" id="1.10.10.10">
    <property type="entry name" value="Winged helix-like DNA-binding domain superfamily/Winged helix DNA-binding domain"/>
    <property type="match status" value="2"/>
</dbReference>
<dbReference type="SUPFAM" id="SSF46894">
    <property type="entry name" value="C-terminal effector domain of the bipartite response regulators"/>
    <property type="match status" value="1"/>
</dbReference>
<gene>
    <name evidence="2" type="ORF">ACFOUW_36020</name>
</gene>
<name>A0ABV7YMN1_9ACTN</name>
<dbReference type="InterPro" id="IPR016032">
    <property type="entry name" value="Sig_transdc_resp-reg_C-effctor"/>
</dbReference>
<keyword evidence="3" id="KW-1185">Reference proteome</keyword>
<evidence type="ECO:0000313" key="2">
    <source>
        <dbReference type="EMBL" id="MFC3766282.1"/>
    </source>
</evidence>
<organism evidence="2 3">
    <name type="scientific">Tenggerimyces flavus</name>
    <dbReference type="NCBI Taxonomy" id="1708749"/>
    <lineage>
        <taxon>Bacteria</taxon>
        <taxon>Bacillati</taxon>
        <taxon>Actinomycetota</taxon>
        <taxon>Actinomycetes</taxon>
        <taxon>Propionibacteriales</taxon>
        <taxon>Nocardioidaceae</taxon>
        <taxon>Tenggerimyces</taxon>
    </lineage>
</organism>
<dbReference type="RefSeq" id="WP_205117904.1">
    <property type="nucleotide sequence ID" value="NZ_JAFBCM010000001.1"/>
</dbReference>
<sequence>MLEATGIGPEEERVYRLLVGTFDSCPENLAVKLDLTVEETVKLLESLHAKGLVSRIAGPDERYEPMPPDVGFGPLLLSGQESLEWARNAVFQLSEEYRSSARRRDASQLVEVVTGAAPLRQQIRNLQLSARHEIVWFCKAGHVAMTSADNDEELDMLARGIRYRVIYERALLEEPGMIESAATSIRSGEIARATSTLPVRLAIADGSLALCPLVPAADGLGEPTAALIRQSSLLDALIALFETHWERSSPLQLTGDGGQAAETGPDNDELYLLSLLVAGVADKAIASQLGLSLRTVQRRVHDLMIKAGADTRTQLAWHAAKLNWLPGDVEKPRSAPTS</sequence>
<evidence type="ECO:0000259" key="1">
    <source>
        <dbReference type="SMART" id="SM00421"/>
    </source>
</evidence>
<proteinExistence type="predicted"/>
<dbReference type="Pfam" id="PF00196">
    <property type="entry name" value="GerE"/>
    <property type="match status" value="1"/>
</dbReference>
<dbReference type="InterPro" id="IPR000792">
    <property type="entry name" value="Tscrpt_reg_LuxR_C"/>
</dbReference>
<dbReference type="EMBL" id="JBHRZH010000051">
    <property type="protein sequence ID" value="MFC3766282.1"/>
    <property type="molecule type" value="Genomic_DNA"/>
</dbReference>